<proteinExistence type="inferred from homology"/>
<feature type="domain" description="Aminoacyl-transfer RNA synthetases class-II family profile" evidence="16">
    <location>
        <begin position="171"/>
        <end position="408"/>
    </location>
</feature>
<dbReference type="InterPro" id="IPR010978">
    <property type="entry name" value="tRNA-bd_arm"/>
</dbReference>
<feature type="binding site" evidence="13">
    <location>
        <position position="381"/>
    </location>
    <ligand>
        <name>L-serine</name>
        <dbReference type="ChEBI" id="CHEBI:33384"/>
    </ligand>
</feature>
<dbReference type="Gene3D" id="1.10.287.40">
    <property type="entry name" value="Serine-tRNA synthetase, tRNA binding domain"/>
    <property type="match status" value="1"/>
</dbReference>
<dbReference type="UniPathway" id="UPA00906">
    <property type="reaction ID" value="UER00895"/>
</dbReference>
<dbReference type="SUPFAM" id="SSF55681">
    <property type="entry name" value="Class II aaRS and biotin synthetases"/>
    <property type="match status" value="1"/>
</dbReference>
<name>A0A255XNX7_9PROT</name>
<feature type="binding site" evidence="12 14">
    <location>
        <begin position="347"/>
        <end position="350"/>
    </location>
    <ligand>
        <name>ATP</name>
        <dbReference type="ChEBI" id="CHEBI:30616"/>
    </ligand>
</feature>
<keyword evidence="7 12" id="KW-0067">ATP-binding</keyword>
<keyword evidence="18" id="KW-1185">Reference proteome</keyword>
<dbReference type="PANTHER" id="PTHR43697">
    <property type="entry name" value="SERYL-TRNA SYNTHETASE"/>
    <property type="match status" value="1"/>
</dbReference>
<comment type="subcellular location">
    <subcellularLocation>
        <location evidence="1 12">Cytoplasm</location>
    </subcellularLocation>
</comment>
<dbReference type="EMBL" id="NOXS01000032">
    <property type="protein sequence ID" value="OYQ18612.1"/>
    <property type="molecule type" value="Genomic_DNA"/>
</dbReference>
<evidence type="ECO:0000256" key="13">
    <source>
        <dbReference type="PIRSR" id="PIRSR001529-1"/>
    </source>
</evidence>
<evidence type="ECO:0000256" key="11">
    <source>
        <dbReference type="ARBA" id="ARBA00048823"/>
    </source>
</evidence>
<keyword evidence="8 12" id="KW-0648">Protein biosynthesis</keyword>
<sequence>MHDLSLIRSAPEAFDAGLARRGLPPRSQEILELDAHRRALILETEQTQARRNEASKEIGQKKRQGENADALMAEVARLKDVLPDLEIRLKAAEEGLDQLLATLPNLPADDVPAGSDESGNVERHRFGIPRKFNYAAKQHFDLGEALGMMDFEAAARLSGSRFVVLRNQIARLERALANFMLDLHTTEFGFTEMSVPYLVRDSAVYGTGQLPKFEEDLFRTTRGDWLIPTSEVPLTNLAADQIWAEEELPLRFTAHTPCFRSEAGSAGRDTRGMIRLHQFSKVEMVVVCAPEESDREHERMLTAAQTVLERLELPYRTVTLCTGDMGFAARKTYDIEVWLPGQEAYREISSVSNCGDFQARRMKARCRKAGEKHTRFLHTLNGSGLAVGRALVAVLENYQQEDGSIALPSVLHPYMGGLTKIEGAAA</sequence>
<dbReference type="HAMAP" id="MF_00176">
    <property type="entry name" value="Ser_tRNA_synth_type1"/>
    <property type="match status" value="1"/>
</dbReference>
<dbReference type="GO" id="GO:0005524">
    <property type="term" value="F:ATP binding"/>
    <property type="evidence" value="ECO:0007669"/>
    <property type="project" value="UniProtKB-UniRule"/>
</dbReference>
<comment type="catalytic activity">
    <reaction evidence="10 12">
        <text>tRNA(Sec) + L-serine + ATP = L-seryl-tRNA(Sec) + AMP + diphosphate + H(+)</text>
        <dbReference type="Rhea" id="RHEA:42580"/>
        <dbReference type="Rhea" id="RHEA-COMP:9742"/>
        <dbReference type="Rhea" id="RHEA-COMP:10128"/>
        <dbReference type="ChEBI" id="CHEBI:15378"/>
        <dbReference type="ChEBI" id="CHEBI:30616"/>
        <dbReference type="ChEBI" id="CHEBI:33019"/>
        <dbReference type="ChEBI" id="CHEBI:33384"/>
        <dbReference type="ChEBI" id="CHEBI:78442"/>
        <dbReference type="ChEBI" id="CHEBI:78533"/>
        <dbReference type="ChEBI" id="CHEBI:456215"/>
        <dbReference type="EC" id="6.1.1.11"/>
    </reaction>
</comment>
<dbReference type="InterPro" id="IPR033729">
    <property type="entry name" value="SerRS_core"/>
</dbReference>
<dbReference type="Pfam" id="PF00587">
    <property type="entry name" value="tRNA-synt_2b"/>
    <property type="match status" value="1"/>
</dbReference>
<evidence type="ECO:0000256" key="5">
    <source>
        <dbReference type="ARBA" id="ARBA00022598"/>
    </source>
</evidence>
<dbReference type="InterPro" id="IPR002317">
    <property type="entry name" value="Ser-tRNA-ligase_type_1"/>
</dbReference>
<comment type="function">
    <text evidence="12">Catalyzes the attachment of serine to tRNA(Ser). Is also able to aminoacylate tRNA(Sec) with serine, to form the misacylated tRNA L-seryl-tRNA(Sec), which will be further converted into selenocysteinyl-tRNA(Sec).</text>
</comment>
<feature type="binding site" evidence="12 13">
    <location>
        <position position="283"/>
    </location>
    <ligand>
        <name>L-serine</name>
        <dbReference type="ChEBI" id="CHEBI:33384"/>
    </ligand>
</feature>
<dbReference type="InterPro" id="IPR045864">
    <property type="entry name" value="aa-tRNA-synth_II/BPL/LPL"/>
</dbReference>
<keyword evidence="9 12" id="KW-0030">Aminoacyl-tRNA synthetase</keyword>
<evidence type="ECO:0000256" key="7">
    <source>
        <dbReference type="ARBA" id="ARBA00022840"/>
    </source>
</evidence>
<dbReference type="EC" id="6.1.1.11" evidence="12"/>
<dbReference type="NCBIfam" id="TIGR00414">
    <property type="entry name" value="serS"/>
    <property type="match status" value="1"/>
</dbReference>
<dbReference type="InterPro" id="IPR006195">
    <property type="entry name" value="aa-tRNA-synth_II"/>
</dbReference>
<gene>
    <name evidence="12" type="primary">serS</name>
    <name evidence="17" type="ORF">CHR90_10080</name>
</gene>
<dbReference type="AlphaFoldDB" id="A0A255XNX7"/>
<dbReference type="RefSeq" id="WP_094408875.1">
    <property type="nucleotide sequence ID" value="NZ_BMJZ01000001.1"/>
</dbReference>
<dbReference type="InterPro" id="IPR002314">
    <property type="entry name" value="aa-tRNA-synt_IIb"/>
</dbReference>
<dbReference type="GO" id="GO:0004828">
    <property type="term" value="F:serine-tRNA ligase activity"/>
    <property type="evidence" value="ECO:0007669"/>
    <property type="project" value="UniProtKB-UniRule"/>
</dbReference>
<dbReference type="PIRSF" id="PIRSF001529">
    <property type="entry name" value="Ser-tRNA-synth_IIa"/>
    <property type="match status" value="1"/>
</dbReference>
<evidence type="ECO:0000259" key="16">
    <source>
        <dbReference type="PROSITE" id="PS50862"/>
    </source>
</evidence>
<organism evidence="17 18">
    <name type="scientific">Elstera cyanobacteriorum</name>
    <dbReference type="NCBI Taxonomy" id="2022747"/>
    <lineage>
        <taxon>Bacteria</taxon>
        <taxon>Pseudomonadati</taxon>
        <taxon>Pseudomonadota</taxon>
        <taxon>Alphaproteobacteria</taxon>
        <taxon>Rhodospirillales</taxon>
        <taxon>Rhodospirillaceae</taxon>
        <taxon>Elstera</taxon>
    </lineage>
</organism>
<evidence type="ECO:0000256" key="2">
    <source>
        <dbReference type="ARBA" id="ARBA00005045"/>
    </source>
</evidence>
<keyword evidence="5 12" id="KW-0436">Ligase</keyword>
<dbReference type="Gene3D" id="3.30.930.10">
    <property type="entry name" value="Bira Bifunctional Protein, Domain 2"/>
    <property type="match status" value="1"/>
</dbReference>
<comment type="caution">
    <text evidence="12">Lacks conserved residue(s) required for the propagation of feature annotation.</text>
</comment>
<keyword evidence="15" id="KW-0175">Coiled coil</keyword>
<comment type="catalytic activity">
    <reaction evidence="11 12">
        <text>tRNA(Ser) + L-serine + ATP = L-seryl-tRNA(Ser) + AMP + diphosphate + H(+)</text>
        <dbReference type="Rhea" id="RHEA:12292"/>
        <dbReference type="Rhea" id="RHEA-COMP:9669"/>
        <dbReference type="Rhea" id="RHEA-COMP:9703"/>
        <dbReference type="ChEBI" id="CHEBI:15378"/>
        <dbReference type="ChEBI" id="CHEBI:30616"/>
        <dbReference type="ChEBI" id="CHEBI:33019"/>
        <dbReference type="ChEBI" id="CHEBI:33384"/>
        <dbReference type="ChEBI" id="CHEBI:78442"/>
        <dbReference type="ChEBI" id="CHEBI:78533"/>
        <dbReference type="ChEBI" id="CHEBI:456215"/>
        <dbReference type="EC" id="6.1.1.11"/>
    </reaction>
</comment>
<dbReference type="OrthoDB" id="9804647at2"/>
<evidence type="ECO:0000256" key="15">
    <source>
        <dbReference type="SAM" id="Coils"/>
    </source>
</evidence>
<keyword evidence="4 12" id="KW-0963">Cytoplasm</keyword>
<feature type="binding site" evidence="12">
    <location>
        <begin position="229"/>
        <end position="231"/>
    </location>
    <ligand>
        <name>L-serine</name>
        <dbReference type="ChEBI" id="CHEBI:33384"/>
    </ligand>
</feature>
<feature type="coiled-coil region" evidence="15">
    <location>
        <begin position="68"/>
        <end position="102"/>
    </location>
</feature>
<comment type="similarity">
    <text evidence="3 12">Belongs to the class-II aminoacyl-tRNA synthetase family. Type-1 seryl-tRNA synthetase subfamily.</text>
</comment>
<evidence type="ECO:0000313" key="17">
    <source>
        <dbReference type="EMBL" id="OYQ18612.1"/>
    </source>
</evidence>
<evidence type="ECO:0000256" key="10">
    <source>
        <dbReference type="ARBA" id="ARBA00047929"/>
    </source>
</evidence>
<keyword evidence="6 12" id="KW-0547">Nucleotide-binding</keyword>
<dbReference type="PROSITE" id="PS50862">
    <property type="entry name" value="AA_TRNA_LIGASE_II"/>
    <property type="match status" value="1"/>
</dbReference>
<evidence type="ECO:0000256" key="14">
    <source>
        <dbReference type="PIRSR" id="PIRSR001529-2"/>
    </source>
</evidence>
<evidence type="ECO:0000313" key="18">
    <source>
        <dbReference type="Proteomes" id="UP000216361"/>
    </source>
</evidence>
<dbReference type="InterPro" id="IPR015866">
    <property type="entry name" value="Ser-tRNA-synth_1_N"/>
</dbReference>
<protein>
    <recommendedName>
        <fullName evidence="12">Serine--tRNA ligase</fullName>
        <ecNumber evidence="12">6.1.1.11</ecNumber>
    </recommendedName>
    <alternativeName>
        <fullName evidence="12">Seryl-tRNA synthetase</fullName>
        <shortName evidence="12">SerRS</shortName>
    </alternativeName>
    <alternativeName>
        <fullName evidence="12">Seryl-tRNA(Ser/Sec) synthetase</fullName>
    </alternativeName>
</protein>
<feature type="binding site" evidence="12">
    <location>
        <position position="383"/>
    </location>
    <ligand>
        <name>L-serine</name>
        <dbReference type="ChEBI" id="CHEBI:33384"/>
    </ligand>
</feature>
<dbReference type="Proteomes" id="UP000216361">
    <property type="component" value="Unassembled WGS sequence"/>
</dbReference>
<accession>A0A255XNX7</accession>
<comment type="caution">
    <text evidence="17">The sequence shown here is derived from an EMBL/GenBank/DDBJ whole genome shotgun (WGS) entry which is preliminary data.</text>
</comment>
<comment type="pathway">
    <text evidence="2 12">Aminoacyl-tRNA biosynthesis; selenocysteinyl-tRNA(Sec) biosynthesis; L-seryl-tRNA(Sec) from L-serine and tRNA(Sec): step 1/1.</text>
</comment>
<feature type="binding site" evidence="13">
    <location>
        <position position="229"/>
    </location>
    <ligand>
        <name>L-serine</name>
        <dbReference type="ChEBI" id="CHEBI:33384"/>
    </ligand>
</feature>
<comment type="subunit">
    <text evidence="12">Homodimer. The tRNA molecule binds across the dimer.</text>
</comment>
<dbReference type="GO" id="GO:0006434">
    <property type="term" value="P:seryl-tRNA aminoacylation"/>
    <property type="evidence" value="ECO:0007669"/>
    <property type="project" value="UniProtKB-UniRule"/>
</dbReference>
<dbReference type="GO" id="GO:0005737">
    <property type="term" value="C:cytoplasm"/>
    <property type="evidence" value="ECO:0007669"/>
    <property type="project" value="UniProtKB-SubCell"/>
</dbReference>
<dbReference type="PRINTS" id="PR00981">
    <property type="entry name" value="TRNASYNTHSER"/>
</dbReference>
<dbReference type="GO" id="GO:0016260">
    <property type="term" value="P:selenocysteine biosynthetic process"/>
    <property type="evidence" value="ECO:0007669"/>
    <property type="project" value="UniProtKB-UniRule"/>
</dbReference>
<comment type="domain">
    <text evidence="12">Consists of two distinct domains, a catalytic core and a N-terminal extension that is involved in tRNA binding.</text>
</comment>
<feature type="binding site" evidence="13">
    <location>
        <position position="260"/>
    </location>
    <ligand>
        <name>L-serine</name>
        <dbReference type="ChEBI" id="CHEBI:33384"/>
    </ligand>
</feature>
<dbReference type="InterPro" id="IPR042103">
    <property type="entry name" value="SerRS_1_N_sf"/>
</dbReference>
<feature type="binding site" evidence="12 14">
    <location>
        <begin position="260"/>
        <end position="262"/>
    </location>
    <ligand>
        <name>ATP</name>
        <dbReference type="ChEBI" id="CHEBI:30616"/>
    </ligand>
</feature>
<dbReference type="CDD" id="cd00770">
    <property type="entry name" value="SerRS_core"/>
    <property type="match status" value="1"/>
</dbReference>
<dbReference type="Pfam" id="PF02403">
    <property type="entry name" value="Seryl_tRNA_N"/>
    <property type="match status" value="1"/>
</dbReference>
<evidence type="ECO:0000256" key="12">
    <source>
        <dbReference type="HAMAP-Rule" id="MF_00176"/>
    </source>
</evidence>
<evidence type="ECO:0000256" key="3">
    <source>
        <dbReference type="ARBA" id="ARBA00010728"/>
    </source>
</evidence>
<evidence type="ECO:0000256" key="9">
    <source>
        <dbReference type="ARBA" id="ARBA00023146"/>
    </source>
</evidence>
<dbReference type="PANTHER" id="PTHR43697:SF1">
    <property type="entry name" value="SERINE--TRNA LIGASE"/>
    <property type="match status" value="1"/>
</dbReference>
<dbReference type="SUPFAM" id="SSF46589">
    <property type="entry name" value="tRNA-binding arm"/>
    <property type="match status" value="1"/>
</dbReference>
<evidence type="ECO:0000256" key="4">
    <source>
        <dbReference type="ARBA" id="ARBA00022490"/>
    </source>
</evidence>
<evidence type="ECO:0000256" key="1">
    <source>
        <dbReference type="ARBA" id="ARBA00004496"/>
    </source>
</evidence>
<reference evidence="17 18" key="1">
    <citation type="submission" date="2017-07" db="EMBL/GenBank/DDBJ databases">
        <title>Elstera cyanobacteriorum sp. nov., a novel bacterium isolated from cyanobacterial aggregates in a eutrophic lake.</title>
        <authorList>
            <person name="Cai H."/>
        </authorList>
    </citation>
    <scope>NUCLEOTIDE SEQUENCE [LARGE SCALE GENOMIC DNA]</scope>
    <source>
        <strain evidence="17 18">TH019</strain>
    </source>
</reference>
<evidence type="ECO:0000256" key="8">
    <source>
        <dbReference type="ARBA" id="ARBA00022917"/>
    </source>
</evidence>
<evidence type="ECO:0000256" key="6">
    <source>
        <dbReference type="ARBA" id="ARBA00022741"/>
    </source>
</evidence>